<dbReference type="Proteomes" id="UP000638981">
    <property type="component" value="Unassembled WGS sequence"/>
</dbReference>
<dbReference type="EMBL" id="BMYJ01000001">
    <property type="protein sequence ID" value="GHC43599.1"/>
    <property type="molecule type" value="Genomic_DNA"/>
</dbReference>
<sequence length="148" mass="15593">MSLIEDLGERLARDVLASREELGDDYFHEKVSKVLGAASPTMQEAFMTAIKMYLAEERGRLFLYETLAAVRGVTAKEVAATMGPRNDAPVVMMAAPAVAAAAPAAKPAPEAKPKSNVSAAAKARMISEAMAAFGDDPVPPKPNPHLGT</sequence>
<evidence type="ECO:0000313" key="1">
    <source>
        <dbReference type="EMBL" id="GHC43599.1"/>
    </source>
</evidence>
<protein>
    <submittedName>
        <fullName evidence="1">Uncharacterized protein</fullName>
    </submittedName>
</protein>
<reference evidence="1" key="1">
    <citation type="journal article" date="2014" name="Int. J. Syst. Evol. Microbiol.">
        <title>Complete genome sequence of Corynebacterium casei LMG S-19264T (=DSM 44701T), isolated from a smear-ripened cheese.</title>
        <authorList>
            <consortium name="US DOE Joint Genome Institute (JGI-PGF)"/>
            <person name="Walter F."/>
            <person name="Albersmeier A."/>
            <person name="Kalinowski J."/>
            <person name="Ruckert C."/>
        </authorList>
    </citation>
    <scope>NUCLEOTIDE SEQUENCE</scope>
    <source>
        <strain evidence="1">KCTC 23310</strain>
    </source>
</reference>
<name>A0A918TDI6_9RHOB</name>
<reference evidence="1" key="2">
    <citation type="submission" date="2020-09" db="EMBL/GenBank/DDBJ databases">
        <authorList>
            <person name="Sun Q."/>
            <person name="Kim S."/>
        </authorList>
    </citation>
    <scope>NUCLEOTIDE SEQUENCE</scope>
    <source>
        <strain evidence="1">KCTC 23310</strain>
    </source>
</reference>
<dbReference type="AlphaFoldDB" id="A0A918TDI6"/>
<evidence type="ECO:0000313" key="2">
    <source>
        <dbReference type="Proteomes" id="UP000638981"/>
    </source>
</evidence>
<proteinExistence type="predicted"/>
<comment type="caution">
    <text evidence="1">The sequence shown here is derived from an EMBL/GenBank/DDBJ whole genome shotgun (WGS) entry which is preliminary data.</text>
</comment>
<organism evidence="1 2">
    <name type="scientific">Neogemmobacter tilapiae</name>
    <dbReference type="NCBI Taxonomy" id="875041"/>
    <lineage>
        <taxon>Bacteria</taxon>
        <taxon>Pseudomonadati</taxon>
        <taxon>Pseudomonadota</taxon>
        <taxon>Alphaproteobacteria</taxon>
        <taxon>Rhodobacterales</taxon>
        <taxon>Paracoccaceae</taxon>
        <taxon>Neogemmobacter</taxon>
    </lineage>
</organism>
<accession>A0A918TDI6</accession>
<gene>
    <name evidence="1" type="ORF">GCM10007315_00790</name>
</gene>
<keyword evidence="2" id="KW-1185">Reference proteome</keyword>
<dbReference type="RefSeq" id="WP_189409406.1">
    <property type="nucleotide sequence ID" value="NZ_BMYJ01000001.1"/>
</dbReference>